<name>A0A3G8WHF5_9FLAO</name>
<dbReference type="InterPro" id="IPR055407">
    <property type="entry name" value="TraM_C"/>
</dbReference>
<feature type="compositionally biased region" description="Polar residues" evidence="1">
    <location>
        <begin position="149"/>
        <end position="164"/>
    </location>
</feature>
<gene>
    <name evidence="4" type="primary">traM</name>
    <name evidence="4" type="ORF">EIH08_07730</name>
</gene>
<keyword evidence="2" id="KW-1133">Transmembrane helix</keyword>
<dbReference type="AlphaFoldDB" id="A0A3G8WHF5"/>
<feature type="domain" description="Conjugative transposon TraM C-terminal" evidence="3">
    <location>
        <begin position="246"/>
        <end position="390"/>
    </location>
</feature>
<proteinExistence type="predicted"/>
<evidence type="ECO:0000313" key="5">
    <source>
        <dbReference type="Proteomes" id="UP000282297"/>
    </source>
</evidence>
<feature type="transmembrane region" description="Helical" evidence="2">
    <location>
        <begin position="12"/>
        <end position="30"/>
    </location>
</feature>
<accession>A0A3G8WHF5</accession>
<dbReference type="Proteomes" id="UP000282297">
    <property type="component" value="Chromosome"/>
</dbReference>
<keyword evidence="2" id="KW-0472">Membrane</keyword>
<dbReference type="RefSeq" id="WP_124784810.1">
    <property type="nucleotide sequence ID" value="NZ_CP034171.1"/>
</dbReference>
<reference evidence="5" key="1">
    <citation type="submission" date="2018-11" db="EMBL/GenBank/DDBJ databases">
        <title>Proposal to divide the Flavobacteriaceae and reorganize its genera based on Amino Acid Identity values calculated from whole genome sequences.</title>
        <authorList>
            <person name="Nicholson A.C."/>
            <person name="Gulvik C.A."/>
            <person name="Whitney A.M."/>
            <person name="Humrighouse B.W."/>
            <person name="Bell M."/>
            <person name="Holmes B."/>
            <person name="Steigerwalt A.B."/>
            <person name="Villarma A."/>
            <person name="Sheth M."/>
            <person name="Batra D."/>
            <person name="Pryor J."/>
            <person name="Bernardet J.-F."/>
            <person name="Hugo C."/>
            <person name="Kampfer P."/>
            <person name="Newman J.D."/>
            <person name="McQuiston J.R."/>
        </authorList>
    </citation>
    <scope>NUCLEOTIDE SEQUENCE [LARGE SCALE GENOMIC DNA]</scope>
    <source>
        <strain evidence="5">H4753</strain>
    </source>
</reference>
<keyword evidence="2" id="KW-0812">Transmembrane</keyword>
<dbReference type="Pfam" id="PF12508">
    <property type="entry name" value="Transposon_TraM"/>
    <property type="match status" value="1"/>
</dbReference>
<dbReference type="EMBL" id="CP034171">
    <property type="protein sequence ID" value="AZI20620.1"/>
    <property type="molecule type" value="Genomic_DNA"/>
</dbReference>
<evidence type="ECO:0000256" key="1">
    <source>
        <dbReference type="SAM" id="MobiDB-lite"/>
    </source>
</evidence>
<evidence type="ECO:0000313" key="4">
    <source>
        <dbReference type="EMBL" id="AZI20620.1"/>
    </source>
</evidence>
<protein>
    <submittedName>
        <fullName evidence="4">Conjugative transposon protein TraM</fullName>
    </submittedName>
</protein>
<sequence>MDFKKLNFKQQKYILPGIALPFILFLGYQGSKLMSGSNGKKETPRELSVSLGDTQDSILSKNDAYDKLFSKGDGRTMLDGLQQENDSLNQYTDNLEYKQKRYIDSLNEVRKLQTAAYPAGQTSYYRPDRSEQQDYERSKDIIRMLNKEASGNSNSGYATENSAAQKEDNNDKAVDPVKMMREQMLVMDSLEKSRNPEYQAELKAQEILKKNKQKMDAFLNSTLYVAKSNIHNGFNSIYRERESSFVKAVIDENVTGYLGSRIRFRLLEDVFVGKEKLEKGSVLYGQISGFTLQRVNLNIVSVMKNGVILPINLSIYDSDGMQGLFVPNSAFREMLRELGSNSVQGTNMDAGGKGFYTSLLSNAFRSASQTAANLIRTNKAKLKYNSYIYLINEKDLKNHDAQ</sequence>
<organism evidence="4 5">
    <name type="scientific">Chryseobacterium taklimakanense</name>
    <dbReference type="NCBI Taxonomy" id="536441"/>
    <lineage>
        <taxon>Bacteria</taxon>
        <taxon>Pseudomonadati</taxon>
        <taxon>Bacteroidota</taxon>
        <taxon>Flavobacteriia</taxon>
        <taxon>Flavobacteriales</taxon>
        <taxon>Weeksellaceae</taxon>
        <taxon>Chryseobacterium group</taxon>
        <taxon>Chryseobacterium</taxon>
    </lineage>
</organism>
<feature type="region of interest" description="Disordered" evidence="1">
    <location>
        <begin position="147"/>
        <end position="170"/>
    </location>
</feature>
<evidence type="ECO:0000256" key="2">
    <source>
        <dbReference type="SAM" id="Phobius"/>
    </source>
</evidence>
<evidence type="ECO:0000259" key="3">
    <source>
        <dbReference type="Pfam" id="PF12508"/>
    </source>
</evidence>